<evidence type="ECO:0000259" key="1">
    <source>
        <dbReference type="SMART" id="SM00873"/>
    </source>
</evidence>
<dbReference type="SUPFAM" id="SSF56037">
    <property type="entry name" value="PheT/TilS domain"/>
    <property type="match status" value="1"/>
</dbReference>
<dbReference type="Proteomes" id="UP000295658">
    <property type="component" value="Unassembled WGS sequence"/>
</dbReference>
<dbReference type="OrthoDB" id="9789812at2"/>
<dbReference type="Gene3D" id="3.50.40.10">
    <property type="entry name" value="Phenylalanyl-trna Synthetase, Chain B, domain 3"/>
    <property type="match status" value="1"/>
</dbReference>
<dbReference type="EMBL" id="SLUL01000004">
    <property type="protein sequence ID" value="TCL51195.1"/>
    <property type="molecule type" value="Genomic_DNA"/>
</dbReference>
<dbReference type="GO" id="GO:0004826">
    <property type="term" value="F:phenylalanine-tRNA ligase activity"/>
    <property type="evidence" value="ECO:0007669"/>
    <property type="project" value="InterPro"/>
</dbReference>
<proteinExistence type="predicted"/>
<comment type="caution">
    <text evidence="2">The sequence shown here is derived from an EMBL/GenBank/DDBJ whole genome shotgun (WGS) entry which is preliminary data.</text>
</comment>
<evidence type="ECO:0000313" key="2">
    <source>
        <dbReference type="EMBL" id="TCL51195.1"/>
    </source>
</evidence>
<dbReference type="PANTHER" id="PTHR39209:SF2">
    <property type="entry name" value="CYTOPLASMIC PROTEIN"/>
    <property type="match status" value="1"/>
</dbReference>
<evidence type="ECO:0000313" key="3">
    <source>
        <dbReference type="Proteomes" id="UP000295658"/>
    </source>
</evidence>
<keyword evidence="2" id="KW-0670">Pyruvate</keyword>
<dbReference type="RefSeq" id="WP_132947941.1">
    <property type="nucleotide sequence ID" value="NZ_BSVG01000004.1"/>
</dbReference>
<feature type="domain" description="B3/B4 tRNA-binding" evidence="1">
    <location>
        <begin position="61"/>
        <end position="211"/>
    </location>
</feature>
<keyword evidence="3" id="KW-1185">Reference proteome</keyword>
<gene>
    <name evidence="2" type="ORF">EDD69_104250</name>
</gene>
<sequence>MLTLSNELKEKIPTFKVGVITYKDIIVGPSPKMLKGKLHQFQELTYFDLQETSVTELEEIKEWRSVFKQVGTDPNRYRPSSESLLRRVQKQSFIPSIHSAADVNNFFSLYYKLPIGIYDLDRVSGNISLTIGSSSDEYIGINERTMNFENKLVTKDELGAFGSPIVDSKRTMVTTETKNAIQVVYLCPSMDRNQSEQIVDAIQKMFIQIHGGTANAEVIE</sequence>
<protein>
    <submittedName>
        <fullName evidence="2">Phosphoenolpyruvate synthase</fullName>
    </submittedName>
</protein>
<dbReference type="Pfam" id="PF03483">
    <property type="entry name" value="B3_4"/>
    <property type="match status" value="1"/>
</dbReference>
<dbReference type="GO" id="GO:0003723">
    <property type="term" value="F:RNA binding"/>
    <property type="evidence" value="ECO:0007669"/>
    <property type="project" value="InterPro"/>
</dbReference>
<dbReference type="AlphaFoldDB" id="A0A4R1QQH5"/>
<dbReference type="InterPro" id="IPR020825">
    <property type="entry name" value="Phe-tRNA_synthase-like_B3/B4"/>
</dbReference>
<dbReference type="SMART" id="SM00873">
    <property type="entry name" value="B3_4"/>
    <property type="match status" value="1"/>
</dbReference>
<dbReference type="PANTHER" id="PTHR39209">
    <property type="match status" value="1"/>
</dbReference>
<name>A0A4R1QQH5_9BACL</name>
<reference evidence="2 3" key="1">
    <citation type="submission" date="2019-03" db="EMBL/GenBank/DDBJ databases">
        <title>Genomic Encyclopedia of Type Strains, Phase IV (KMG-IV): sequencing the most valuable type-strain genomes for metagenomic binning, comparative biology and taxonomic classification.</title>
        <authorList>
            <person name="Goeker M."/>
        </authorList>
    </citation>
    <scope>NUCLEOTIDE SEQUENCE [LARGE SCALE GENOMIC DNA]</scope>
    <source>
        <strain evidence="2 3">DSM 24979</strain>
    </source>
</reference>
<accession>A0A4R1QQH5</accession>
<dbReference type="InterPro" id="IPR005146">
    <property type="entry name" value="B3/B4_tRNA-bd"/>
</dbReference>
<organism evidence="2 3">
    <name type="scientific">Thermolongibacillus altinsuensis</name>
    <dbReference type="NCBI Taxonomy" id="575256"/>
    <lineage>
        <taxon>Bacteria</taxon>
        <taxon>Bacillati</taxon>
        <taxon>Bacillota</taxon>
        <taxon>Bacilli</taxon>
        <taxon>Bacillales</taxon>
        <taxon>Anoxybacillaceae</taxon>
        <taxon>Thermolongibacillus</taxon>
    </lineage>
</organism>